<evidence type="ECO:0000313" key="7">
    <source>
        <dbReference type="Proteomes" id="UP000092643"/>
    </source>
</evidence>
<dbReference type="PANTHER" id="PTHR30146:SF109">
    <property type="entry name" value="HTH-TYPE TRANSCRIPTIONAL REGULATOR GALS"/>
    <property type="match status" value="1"/>
</dbReference>
<dbReference type="Pfam" id="PF00532">
    <property type="entry name" value="Peripla_BP_1"/>
    <property type="match status" value="1"/>
</dbReference>
<organism evidence="6 7">
    <name type="scientific">Gallibacterium anatis</name>
    <dbReference type="NCBI Taxonomy" id="750"/>
    <lineage>
        <taxon>Bacteria</taxon>
        <taxon>Pseudomonadati</taxon>
        <taxon>Pseudomonadota</taxon>
        <taxon>Gammaproteobacteria</taxon>
        <taxon>Pasteurellales</taxon>
        <taxon>Pasteurellaceae</taxon>
        <taxon>Gallibacterium</taxon>
    </lineage>
</organism>
<dbReference type="CDD" id="cd06267">
    <property type="entry name" value="PBP1_LacI_sugar_binding-like"/>
    <property type="match status" value="1"/>
</dbReference>
<dbReference type="PATRIC" id="fig|750.21.peg.859"/>
<dbReference type="GO" id="GO:0000976">
    <property type="term" value="F:transcription cis-regulatory region binding"/>
    <property type="evidence" value="ECO:0007669"/>
    <property type="project" value="TreeGrafter"/>
</dbReference>
<feature type="domain" description="HTH lacI-type" evidence="4">
    <location>
        <begin position="2"/>
        <end position="56"/>
    </location>
</feature>
<gene>
    <name evidence="5" type="ORF">K8W15_10480</name>
    <name evidence="6" type="ORF">QV03_09815</name>
</gene>
<dbReference type="PANTHER" id="PTHR30146">
    <property type="entry name" value="LACI-RELATED TRANSCRIPTIONAL REPRESSOR"/>
    <property type="match status" value="1"/>
</dbReference>
<dbReference type="SMART" id="SM00354">
    <property type="entry name" value="HTH_LACI"/>
    <property type="match status" value="1"/>
</dbReference>
<dbReference type="EMBL" id="JTJO01000049">
    <property type="protein sequence ID" value="OBW97215.1"/>
    <property type="molecule type" value="Genomic_DNA"/>
</dbReference>
<dbReference type="AlphaFoldDB" id="A0A0A2YY78"/>
<proteinExistence type="predicted"/>
<reference evidence="5" key="2">
    <citation type="journal article" date="2021" name="PeerJ">
        <title>Extensive microbial diversity within the chicken gut microbiome revealed by metagenomics and culture.</title>
        <authorList>
            <person name="Gilroy R."/>
            <person name="Ravi A."/>
            <person name="Getino M."/>
            <person name="Pursley I."/>
            <person name="Horton D.L."/>
            <person name="Alikhan N.F."/>
            <person name="Baker D."/>
            <person name="Gharbi K."/>
            <person name="Hall N."/>
            <person name="Watson M."/>
            <person name="Adriaenssens E.M."/>
            <person name="Foster-Nyarko E."/>
            <person name="Jarju S."/>
            <person name="Secka A."/>
            <person name="Antonio M."/>
            <person name="Oren A."/>
            <person name="Chaudhuri R.R."/>
            <person name="La Ragione R."/>
            <person name="Hildebrand F."/>
            <person name="Pallen M.J."/>
        </authorList>
    </citation>
    <scope>NUCLEOTIDE SEQUENCE</scope>
    <source>
        <strain evidence="5">ChiHjej11B10-15683</strain>
    </source>
</reference>
<dbReference type="RefSeq" id="WP_021462495.1">
    <property type="nucleotide sequence ID" value="NZ_CP103874.1"/>
</dbReference>
<evidence type="ECO:0000256" key="2">
    <source>
        <dbReference type="ARBA" id="ARBA00023125"/>
    </source>
</evidence>
<dbReference type="Proteomes" id="UP000092643">
    <property type="component" value="Unassembled WGS sequence"/>
</dbReference>
<dbReference type="InterPro" id="IPR028082">
    <property type="entry name" value="Peripla_BP_I"/>
</dbReference>
<evidence type="ECO:0000259" key="4">
    <source>
        <dbReference type="PROSITE" id="PS50932"/>
    </source>
</evidence>
<dbReference type="Proteomes" id="UP000749334">
    <property type="component" value="Unassembled WGS sequence"/>
</dbReference>
<dbReference type="Gene3D" id="3.40.50.2300">
    <property type="match status" value="2"/>
</dbReference>
<dbReference type="Pfam" id="PF00356">
    <property type="entry name" value="LacI"/>
    <property type="match status" value="1"/>
</dbReference>
<dbReference type="SUPFAM" id="SSF47413">
    <property type="entry name" value="lambda repressor-like DNA-binding domains"/>
    <property type="match status" value="1"/>
</dbReference>
<dbReference type="InterPro" id="IPR000843">
    <property type="entry name" value="HTH_LacI"/>
</dbReference>
<dbReference type="CDD" id="cd01392">
    <property type="entry name" value="HTH_LacI"/>
    <property type="match status" value="1"/>
</dbReference>
<evidence type="ECO:0000313" key="5">
    <source>
        <dbReference type="EMBL" id="HJF74587.1"/>
    </source>
</evidence>
<dbReference type="SUPFAM" id="SSF53822">
    <property type="entry name" value="Periplasmic binding protein-like I"/>
    <property type="match status" value="1"/>
</dbReference>
<evidence type="ECO:0000256" key="1">
    <source>
        <dbReference type="ARBA" id="ARBA00023015"/>
    </source>
</evidence>
<keyword evidence="3" id="KW-0804">Transcription</keyword>
<protein>
    <submittedName>
        <fullName evidence="5 6">Transcriptional regulator</fullName>
    </submittedName>
</protein>
<dbReference type="OrthoDB" id="5681588at2"/>
<dbReference type="InterPro" id="IPR010982">
    <property type="entry name" value="Lambda_DNA-bd_dom_sf"/>
</dbReference>
<dbReference type="Gene3D" id="1.10.260.40">
    <property type="entry name" value="lambda repressor-like DNA-binding domains"/>
    <property type="match status" value="1"/>
</dbReference>
<keyword evidence="1" id="KW-0805">Transcription regulation</keyword>
<dbReference type="EMBL" id="DYVQ01000083">
    <property type="protein sequence ID" value="HJF74587.1"/>
    <property type="molecule type" value="Genomic_DNA"/>
</dbReference>
<sequence length="337" mass="37640">MVSSKDVAAKAGVSQTTVSRVLNAPNTVKEPTRLRVLKAIEDLGYIPNANARNLVCQKTHTISLISGPLHNPFYVDTTSEIVNFATQVGYKVNVHFTTTENTSEAYDLALSNKIDGLILSCILFNDPIINRLKKLDIPFISFNRKHEYAGNFVEIDNTLAGQQALEHLIDYGHRDILWIGATDIVSTFRNRLMGFKIAYEKFKLKYSDLRIRAINYKQLDKPDLHNMLTTLVHSQRLPTAICAATDSIAIDAIDILISLGVSVPDQISVIGIDNVDISKNKLIQLTTIGTEDNSRLGLIAIQELISLIEAKEQNIYYQTPRITKPTTLYLRGSTRKL</sequence>
<comment type="caution">
    <text evidence="6">The sequence shown here is derived from an EMBL/GenBank/DDBJ whole genome shotgun (WGS) entry which is preliminary data.</text>
</comment>
<dbReference type="GO" id="GO:0003700">
    <property type="term" value="F:DNA-binding transcription factor activity"/>
    <property type="evidence" value="ECO:0007669"/>
    <property type="project" value="TreeGrafter"/>
</dbReference>
<reference evidence="6 7" key="1">
    <citation type="submission" date="2014-11" db="EMBL/GenBank/DDBJ databases">
        <title>Pan-genome of Gallibacterium spp.</title>
        <authorList>
            <person name="Kudirkiene E."/>
            <person name="Bojesen A.M."/>
        </authorList>
    </citation>
    <scope>NUCLEOTIDE SEQUENCE [LARGE SCALE GENOMIC DNA]</scope>
    <source>
        <strain evidence="6 7">F 279</strain>
    </source>
</reference>
<dbReference type="PROSITE" id="PS50932">
    <property type="entry name" value="HTH_LACI_2"/>
    <property type="match status" value="1"/>
</dbReference>
<reference evidence="5" key="3">
    <citation type="submission" date="2021-09" db="EMBL/GenBank/DDBJ databases">
        <authorList>
            <person name="Gilroy R."/>
        </authorList>
    </citation>
    <scope>NUCLEOTIDE SEQUENCE</scope>
    <source>
        <strain evidence="5">ChiHjej11B10-15683</strain>
    </source>
</reference>
<dbReference type="InterPro" id="IPR001761">
    <property type="entry name" value="Peripla_BP/Lac1_sug-bd_dom"/>
</dbReference>
<evidence type="ECO:0000313" key="6">
    <source>
        <dbReference type="EMBL" id="OBW97215.1"/>
    </source>
</evidence>
<evidence type="ECO:0000256" key="3">
    <source>
        <dbReference type="ARBA" id="ARBA00023163"/>
    </source>
</evidence>
<name>A0A0A2YY78_9PAST</name>
<accession>A0A0A2YY78</accession>
<keyword evidence="2" id="KW-0238">DNA-binding</keyword>